<keyword evidence="6" id="KW-1185">Reference proteome</keyword>
<gene>
    <name evidence="5" type="ORF">AQUCO_01500137v1</name>
</gene>
<comment type="similarity">
    <text evidence="1">Belongs to the peptidase S10 family.</text>
</comment>
<dbReference type="Pfam" id="PF00450">
    <property type="entry name" value="Peptidase_S10"/>
    <property type="match status" value="1"/>
</dbReference>
<dbReference type="Proteomes" id="UP000230069">
    <property type="component" value="Unassembled WGS sequence"/>
</dbReference>
<dbReference type="GO" id="GO:0005773">
    <property type="term" value="C:vacuole"/>
    <property type="evidence" value="ECO:0007669"/>
    <property type="project" value="TreeGrafter"/>
</dbReference>
<dbReference type="Gene3D" id="3.40.50.1820">
    <property type="entry name" value="alpha/beta hydrolase"/>
    <property type="match status" value="1"/>
</dbReference>
<dbReference type="SUPFAM" id="SSF53474">
    <property type="entry name" value="alpha/beta-Hydrolases"/>
    <property type="match status" value="1"/>
</dbReference>
<dbReference type="InterPro" id="IPR029058">
    <property type="entry name" value="AB_hydrolase_fold"/>
</dbReference>
<accession>A0A2G5DS99</accession>
<dbReference type="Gene3D" id="3.40.50.11320">
    <property type="match status" value="1"/>
</dbReference>
<evidence type="ECO:0000256" key="3">
    <source>
        <dbReference type="ARBA" id="ARBA00023157"/>
    </source>
</evidence>
<keyword evidence="4" id="KW-0325">Glycoprotein</keyword>
<dbReference type="PANTHER" id="PTHR11802">
    <property type="entry name" value="SERINE PROTEASE FAMILY S10 SERINE CARBOXYPEPTIDASE"/>
    <property type="match status" value="1"/>
</dbReference>
<keyword evidence="3" id="KW-1015">Disulfide bond</keyword>
<organism evidence="5 6">
    <name type="scientific">Aquilegia coerulea</name>
    <name type="common">Rocky mountain columbine</name>
    <dbReference type="NCBI Taxonomy" id="218851"/>
    <lineage>
        <taxon>Eukaryota</taxon>
        <taxon>Viridiplantae</taxon>
        <taxon>Streptophyta</taxon>
        <taxon>Embryophyta</taxon>
        <taxon>Tracheophyta</taxon>
        <taxon>Spermatophyta</taxon>
        <taxon>Magnoliopsida</taxon>
        <taxon>Ranunculales</taxon>
        <taxon>Ranunculaceae</taxon>
        <taxon>Thalictroideae</taxon>
        <taxon>Aquilegia</taxon>
    </lineage>
</organism>
<dbReference type="GO" id="GO:0006508">
    <property type="term" value="P:proteolysis"/>
    <property type="evidence" value="ECO:0007669"/>
    <property type="project" value="InterPro"/>
</dbReference>
<protein>
    <recommendedName>
        <fullName evidence="7">Carboxypeptidase</fullName>
    </recommendedName>
</protein>
<evidence type="ECO:0000256" key="1">
    <source>
        <dbReference type="ARBA" id="ARBA00009431"/>
    </source>
</evidence>
<dbReference type="Gene3D" id="6.10.250.940">
    <property type="match status" value="1"/>
</dbReference>
<dbReference type="InParanoid" id="A0A2G5DS99"/>
<proteinExistence type="inferred from homology"/>
<evidence type="ECO:0000256" key="2">
    <source>
        <dbReference type="ARBA" id="ARBA00022729"/>
    </source>
</evidence>
<dbReference type="FunFam" id="3.40.50.11320:FF:000002">
    <property type="entry name" value="Carboxypeptidase"/>
    <property type="match status" value="1"/>
</dbReference>
<name>A0A2G5DS99_AQUCA</name>
<keyword evidence="2" id="KW-0732">Signal</keyword>
<feature type="non-terminal residue" evidence="5">
    <location>
        <position position="1"/>
    </location>
</feature>
<dbReference type="GO" id="GO:0004185">
    <property type="term" value="F:serine-type carboxypeptidase activity"/>
    <property type="evidence" value="ECO:0007669"/>
    <property type="project" value="InterPro"/>
</dbReference>
<sequence>FPIINHANQITYLDKLIKFHKSTNPPNTYAWPDLDTSIEYSPVYISPQDGLMEADKIDAMPGQPEGVKFDQYAGYVTVDPTAGRALFYYFVESPENSSTNPLVLWPRGKCSSLTEAMEKQGPFGVNSDGKTLHTNEYAWNNVANVIFLESPFGVGFSYSNTSSDYNNGGDNITAKDAYVFLVNWLERFPKYKTRDLYITGELYGGHSVPQLAYTILLNNKNTNQTVINLKGIASDEYYQTRMSLTFAQCCFRLVMLSLTIIHNISDLSLYIYSDKCTSAREQAASEYGNINVNSIYSPLCHEISNSSIGSMKEFDPCTDKYVEAYLNIPEVQKAIHAIPTTWYSCRNLIEHEEDRPTTILPIISNVMASGISVWLYSGDMDGIVPVTSTKYSIDKLKLSIKTAWYAWYISEEVGGYAVEYEGLIFVTVRRAGTPVSKYQPERALTMFSSFIQGKLPPT</sequence>
<dbReference type="OrthoDB" id="443318at2759"/>
<evidence type="ECO:0000256" key="4">
    <source>
        <dbReference type="ARBA" id="ARBA00023180"/>
    </source>
</evidence>
<evidence type="ECO:0000313" key="5">
    <source>
        <dbReference type="EMBL" id="PIA46395.1"/>
    </source>
</evidence>
<dbReference type="PRINTS" id="PR00724">
    <property type="entry name" value="CRBOXYPTASEC"/>
</dbReference>
<dbReference type="PANTHER" id="PTHR11802:SF460">
    <property type="entry name" value="CARBOXYPEPTIDASE"/>
    <property type="match status" value="1"/>
</dbReference>
<dbReference type="AlphaFoldDB" id="A0A2G5DS99"/>
<reference evidence="5 6" key="1">
    <citation type="submission" date="2017-09" db="EMBL/GenBank/DDBJ databases">
        <title>WGS assembly of Aquilegia coerulea Goldsmith.</title>
        <authorList>
            <person name="Hodges S."/>
            <person name="Kramer E."/>
            <person name="Nordborg M."/>
            <person name="Tomkins J."/>
            <person name="Borevitz J."/>
            <person name="Derieg N."/>
            <person name="Yan J."/>
            <person name="Mihaltcheva S."/>
            <person name="Hayes R.D."/>
            <person name="Rokhsar D."/>
        </authorList>
    </citation>
    <scope>NUCLEOTIDE SEQUENCE [LARGE SCALE GENOMIC DNA]</scope>
    <source>
        <strain evidence="6">cv. Goldsmith</strain>
    </source>
</reference>
<dbReference type="EMBL" id="KZ305032">
    <property type="protein sequence ID" value="PIA46395.1"/>
    <property type="molecule type" value="Genomic_DNA"/>
</dbReference>
<evidence type="ECO:0000313" key="6">
    <source>
        <dbReference type="Proteomes" id="UP000230069"/>
    </source>
</evidence>
<evidence type="ECO:0008006" key="7">
    <source>
        <dbReference type="Google" id="ProtNLM"/>
    </source>
</evidence>
<dbReference type="InterPro" id="IPR001563">
    <property type="entry name" value="Peptidase_S10"/>
</dbReference>